<dbReference type="InterPro" id="IPR013685">
    <property type="entry name" value="POTRA_FtsQ_type"/>
</dbReference>
<dbReference type="PANTHER" id="PTHR37820">
    <property type="entry name" value="CELL DIVISION PROTEIN DIVIB"/>
    <property type="match status" value="1"/>
</dbReference>
<evidence type="ECO:0000256" key="4">
    <source>
        <dbReference type="ARBA" id="ARBA00022692"/>
    </source>
</evidence>
<dbReference type="GO" id="GO:0043093">
    <property type="term" value="P:FtsZ-dependent cytokinesis"/>
    <property type="evidence" value="ECO:0007669"/>
    <property type="project" value="UniProtKB-UniRule"/>
</dbReference>
<dbReference type="EMBL" id="MKIR01000026">
    <property type="protein sequence ID" value="OFI48149.1"/>
    <property type="molecule type" value="Genomic_DNA"/>
</dbReference>
<comment type="caution">
    <text evidence="11">The sequence shown here is derived from an EMBL/GenBank/DDBJ whole genome shotgun (WGS) entry which is preliminary data.</text>
</comment>
<dbReference type="PROSITE" id="PS51779">
    <property type="entry name" value="POTRA"/>
    <property type="match status" value="1"/>
</dbReference>
<evidence type="ECO:0000256" key="1">
    <source>
        <dbReference type="ARBA" id="ARBA00004370"/>
    </source>
</evidence>
<dbReference type="InterPro" id="IPR026580">
    <property type="entry name" value="DivIB"/>
</dbReference>
<feature type="region of interest" description="Disordered" evidence="9">
    <location>
        <begin position="1"/>
        <end position="51"/>
    </location>
</feature>
<evidence type="ECO:0000256" key="3">
    <source>
        <dbReference type="ARBA" id="ARBA00022618"/>
    </source>
</evidence>
<sequence length="326" mass="37712">MSDKKENNENKELSPWQQKHLEYQKEKNKQTEEVQSSENVKDKKSKSKKNKVEDVEFFEEEQIESENFGESEAQEVNKRKIFPILKKMWWVILGFLVVLIFNLYNVSPYSSVKTFTVKGETHESTEAIAAASGIRLNDKILNIYEHRTKISKQIEEKFLRIKNADLKIKLPNTVVVNVEEYPVVAYVKNNNTYYPIISNGSYIDTEKIEQNKIDKKLPVLNKMLDKKEVKSFVDSYSELNVEVRSQISVVNKTPTKSTPDFLTLDMRDGNKVLVPLSEMDIKLPYYSSVKKSLSVPSVIDMEAGIFSYPISQEKQDSEIQTNTNDE</sequence>
<dbReference type="AlphaFoldDB" id="A0A1E8GIT5"/>
<name>A0A1E8GIT5_9LACT</name>
<keyword evidence="3 8" id="KW-0132">Cell division</keyword>
<keyword evidence="12" id="KW-1185">Reference proteome</keyword>
<evidence type="ECO:0000313" key="12">
    <source>
        <dbReference type="Proteomes" id="UP000178622"/>
    </source>
</evidence>
<keyword evidence="6 8" id="KW-0472">Membrane</keyword>
<organism evidence="11 12">
    <name type="scientific">Floricoccus tropicus</name>
    <dbReference type="NCBI Taxonomy" id="1859473"/>
    <lineage>
        <taxon>Bacteria</taxon>
        <taxon>Bacillati</taxon>
        <taxon>Bacillota</taxon>
        <taxon>Bacilli</taxon>
        <taxon>Lactobacillales</taxon>
        <taxon>Streptococcaceae</taxon>
        <taxon>Floricoccus</taxon>
    </lineage>
</organism>
<keyword evidence="5 8" id="KW-1133">Transmembrane helix</keyword>
<keyword evidence="7 8" id="KW-0131">Cell cycle</keyword>
<dbReference type="InterPro" id="IPR050487">
    <property type="entry name" value="FtsQ_DivIB"/>
</dbReference>
<keyword evidence="4 8" id="KW-0812">Transmembrane</keyword>
<evidence type="ECO:0000313" key="11">
    <source>
        <dbReference type="EMBL" id="OFI48149.1"/>
    </source>
</evidence>
<dbReference type="InterPro" id="IPR034746">
    <property type="entry name" value="POTRA"/>
</dbReference>
<dbReference type="RefSeq" id="WP_070793161.1">
    <property type="nucleotide sequence ID" value="NZ_MKIR01000026.1"/>
</dbReference>
<dbReference type="GO" id="GO:0032153">
    <property type="term" value="C:cell division site"/>
    <property type="evidence" value="ECO:0007669"/>
    <property type="project" value="UniProtKB-UniRule"/>
</dbReference>
<dbReference type="Proteomes" id="UP000178622">
    <property type="component" value="Unassembled WGS sequence"/>
</dbReference>
<dbReference type="InterPro" id="IPR005548">
    <property type="entry name" value="Cell_div_FtsQ/DivIB_C"/>
</dbReference>
<comment type="similarity">
    <text evidence="8">Belongs to the FtsQ/DivIB family. DivIB subfamily.</text>
</comment>
<dbReference type="Gene3D" id="3.40.50.10960">
    <property type="match status" value="1"/>
</dbReference>
<dbReference type="STRING" id="1859473.BG261_07660"/>
<comment type="subcellular location">
    <subcellularLocation>
        <location evidence="8">Cell membrane</location>
        <topology evidence="8">Single-pass type II membrane protein</topology>
    </subcellularLocation>
    <subcellularLocation>
        <location evidence="1">Membrane</location>
    </subcellularLocation>
    <text evidence="8">Localizes to the division septum.</text>
</comment>
<evidence type="ECO:0000256" key="9">
    <source>
        <dbReference type="SAM" id="MobiDB-lite"/>
    </source>
</evidence>
<accession>A0A1E8GIT5</accession>
<feature type="compositionally biased region" description="Basic and acidic residues" evidence="9">
    <location>
        <begin position="1"/>
        <end position="12"/>
    </location>
</feature>
<evidence type="ECO:0000256" key="5">
    <source>
        <dbReference type="ARBA" id="ARBA00022989"/>
    </source>
</evidence>
<evidence type="ECO:0000256" key="8">
    <source>
        <dbReference type="HAMAP-Rule" id="MF_00912"/>
    </source>
</evidence>
<dbReference type="GO" id="GO:0005886">
    <property type="term" value="C:plasma membrane"/>
    <property type="evidence" value="ECO:0007669"/>
    <property type="project" value="UniProtKB-SubCell"/>
</dbReference>
<dbReference type="HAMAP" id="MF_00912">
    <property type="entry name" value="DivIB"/>
    <property type="match status" value="1"/>
</dbReference>
<dbReference type="Pfam" id="PF03799">
    <property type="entry name" value="FtsQ_DivIB_C"/>
    <property type="match status" value="1"/>
</dbReference>
<comment type="function">
    <text evidence="8">Cell division protein that may be involved in stabilizing or promoting the assembly of the division complex.</text>
</comment>
<keyword evidence="2 8" id="KW-1003">Cell membrane</keyword>
<dbReference type="PANTHER" id="PTHR37820:SF1">
    <property type="entry name" value="CELL DIVISION PROTEIN FTSQ"/>
    <property type="match status" value="1"/>
</dbReference>
<proteinExistence type="inferred from homology"/>
<evidence type="ECO:0000256" key="7">
    <source>
        <dbReference type="ARBA" id="ARBA00023306"/>
    </source>
</evidence>
<dbReference type="OrthoDB" id="1819027at2"/>
<feature type="domain" description="POTRA" evidence="10">
    <location>
        <begin position="110"/>
        <end position="181"/>
    </location>
</feature>
<feature type="transmembrane region" description="Helical" evidence="8">
    <location>
        <begin position="88"/>
        <end position="106"/>
    </location>
</feature>
<gene>
    <name evidence="8" type="primary">divIB</name>
    <name evidence="11" type="ORF">BG261_07660</name>
</gene>
<dbReference type="Pfam" id="PF08478">
    <property type="entry name" value="POTRA_1"/>
    <property type="match status" value="1"/>
</dbReference>
<protein>
    <recommendedName>
        <fullName evidence="8">Cell division protein DivIB</fullName>
    </recommendedName>
</protein>
<feature type="compositionally biased region" description="Basic and acidic residues" evidence="9">
    <location>
        <begin position="19"/>
        <end position="32"/>
    </location>
</feature>
<evidence type="ECO:0000256" key="6">
    <source>
        <dbReference type="ARBA" id="ARBA00023136"/>
    </source>
</evidence>
<evidence type="ECO:0000259" key="10">
    <source>
        <dbReference type="PROSITE" id="PS51779"/>
    </source>
</evidence>
<reference evidence="12" key="1">
    <citation type="submission" date="2016-09" db="EMBL/GenBank/DDBJ databases">
        <title>Draft genome sequence of a novel species of the family Streptococcaceae isolated from flowers.</title>
        <authorList>
            <person name="Chuah L.-O."/>
            <person name="Yap K.-P."/>
            <person name="Thong K.L."/>
            <person name="Liong M.T."/>
            <person name="Ahmad R."/>
            <person name="Rusul G."/>
        </authorList>
    </citation>
    <scope>NUCLEOTIDE SEQUENCE [LARGE SCALE GENOMIC DNA]</scope>
    <source>
        <strain evidence="12">DF1</strain>
    </source>
</reference>
<evidence type="ECO:0000256" key="2">
    <source>
        <dbReference type="ARBA" id="ARBA00022475"/>
    </source>
</evidence>